<dbReference type="InterPro" id="IPR035892">
    <property type="entry name" value="C2_domain_sf"/>
</dbReference>
<dbReference type="PROSITE" id="PS51650">
    <property type="entry name" value="C2_DOCK"/>
    <property type="match status" value="1"/>
</dbReference>
<evidence type="ECO:0000259" key="2">
    <source>
        <dbReference type="PROSITE" id="PS51650"/>
    </source>
</evidence>
<dbReference type="InterPro" id="IPR026791">
    <property type="entry name" value="DOCK"/>
</dbReference>
<proteinExistence type="evidence at transcript level"/>
<name>A0A0H3YK17_SCHMD</name>
<sequence length="1065" mass="123758">MYSNIQNLYKKNLPNKFWRTDAKRRISNSNLKKDNSSISGDLQSNFIYDIEEGKKLIQEYNARKRSGDVYNDIIISPTQYLECCLKLRPIRTIKMPQIENNDKINSKLEAYNASYNKDFVYLKSKFEGCNKMHLQCQIYPDESITCDPPVYEISMEQDVNSNCDNMLEIWEGQSLNNIQSDPLITGLLNDISSESALLQSLKFRQKYRQSKLFNLYMAQDLEKQIEFQNSPEFPRESVGKSLKIYIKSFKLEYDVEPIFGSMCLYNLKNRKKISENFYFDFNDASKVKLLDEKFQHQFTSRSQQANACIFHVDNLADIFLVIRIEKILQQGDANDIVDAYLKDDKHKSKFKTQIEWSCRNLSRYRMPFGIYAMSFSKDVQSSTFQSSTSIDSCSINSASMSVKSSRLSTNSKGHPLEIISTKSASQSQSKDINLLPAGSFEDEDFDILNASFKTSLKSISSFYRQESEKMSDDDLFKWLLDLRKPNSSSKKLKTIPCFMELQISSIDEMNCNEFVMSPEHIPLANKFQSLRNSKKLISDRPIMDILEFPTEKRFIAHAIYRNLLYVYPKSVNFNSKQGSGRNITIQVQFYQLEGEKQKLLKSIYDKCNGPRFVAEAFTKVLYHNKNPEIHDEIKIRLPGRVTANHYLLFTFYHVSCQANKKSDGATMETLIGYSWLPILENEILRASEHSLLVSTEKPHPKIVLKKPDLQNNIENVHWVENHKELFRVFIQPVSTVHSDDPVIEKFNNAASNIRFNINCKELEKDKVNLIESSKMLESCQLIGLVQFSSIIFDNLIWLSLYPDDTLFPNIVNVQQFFLNLIGALVSRFSSQSLNKNENTNRDSILVTYVTYAACLPGLESETEFMRCYNIYNKSEKFVNKYKPDDAYLNPENYHVVTGLFHEDFLSRILQSIDDNNYVYIMDNLWFFLELLIRGMKEYFYYISNFVKSDHKPIFSDLFVNKLMKLARFATQQIDRHILDSPVTEELVNSLLKRQCQNLIRNLAMFYKSLLTLLNSDVIKMIIVDFFGLVLFCAVNLLENPNGKSNFYFIVSSNDLKASIELISYW</sequence>
<dbReference type="Gene3D" id="2.60.40.150">
    <property type="entry name" value="C2 domain"/>
    <property type="match status" value="1"/>
</dbReference>
<protein>
    <submittedName>
        <fullName evidence="3">Slc6a-13</fullName>
    </submittedName>
</protein>
<dbReference type="GO" id="GO:0007264">
    <property type="term" value="P:small GTPase-mediated signal transduction"/>
    <property type="evidence" value="ECO:0007669"/>
    <property type="project" value="InterPro"/>
</dbReference>
<dbReference type="GO" id="GO:0005085">
    <property type="term" value="F:guanyl-nucleotide exchange factor activity"/>
    <property type="evidence" value="ECO:0007669"/>
    <property type="project" value="InterPro"/>
</dbReference>
<dbReference type="AlphaFoldDB" id="A0A0H3YK17"/>
<evidence type="ECO:0000256" key="1">
    <source>
        <dbReference type="PROSITE-ProRule" id="PRU00983"/>
    </source>
</evidence>
<feature type="domain" description="C2 DOCK-type" evidence="2">
    <location>
        <begin position="561"/>
        <end position="733"/>
    </location>
</feature>
<dbReference type="Pfam" id="PF14429">
    <property type="entry name" value="DOCK-C2"/>
    <property type="match status" value="1"/>
</dbReference>
<comment type="similarity">
    <text evidence="1">Belongs to the DOCK family.</text>
</comment>
<organism evidence="3">
    <name type="scientific">Schmidtea mediterranea</name>
    <name type="common">Freshwater planarian flatworm</name>
    <dbReference type="NCBI Taxonomy" id="79327"/>
    <lineage>
        <taxon>Eukaryota</taxon>
        <taxon>Metazoa</taxon>
        <taxon>Spiralia</taxon>
        <taxon>Lophotrochozoa</taxon>
        <taxon>Platyhelminthes</taxon>
        <taxon>Rhabditophora</taxon>
        <taxon>Seriata</taxon>
        <taxon>Tricladida</taxon>
        <taxon>Continenticola</taxon>
        <taxon>Geoplanoidea</taxon>
        <taxon>Dugesiidae</taxon>
        <taxon>Schmidtea</taxon>
    </lineage>
</organism>
<dbReference type="EMBL" id="KT163483">
    <property type="protein sequence ID" value="AKN21433.1"/>
    <property type="molecule type" value="mRNA"/>
</dbReference>
<accession>A0A0H3YK17</accession>
<reference evidence="3" key="1">
    <citation type="journal article" date="2015" name="Elife">
        <title>Stem cells and fluid flow drive cyst formation in an invertebrate excretory organ.</title>
        <authorList>
            <person name="Thi-Kim Vu H."/>
            <person name="Rink J.C."/>
            <person name="McKinney S.A."/>
            <person name="McClain M."/>
            <person name="Lakshmanaperumal N."/>
            <person name="Alexander R."/>
            <person name="Sanchez Alvarado A."/>
        </authorList>
    </citation>
    <scope>NUCLEOTIDE SEQUENCE</scope>
</reference>
<evidence type="ECO:0000313" key="3">
    <source>
        <dbReference type="EMBL" id="AKN21433.1"/>
    </source>
</evidence>
<dbReference type="InterPro" id="IPR027007">
    <property type="entry name" value="C2_DOCK-type_domain"/>
</dbReference>
<gene>
    <name evidence="3" type="primary">slc6a-13</name>
</gene>
<dbReference type="PANTHER" id="PTHR23317:SF76">
    <property type="entry name" value="LD20667P"/>
    <property type="match status" value="1"/>
</dbReference>
<dbReference type="PANTHER" id="PTHR23317">
    <property type="entry name" value="DEDICATOR OF CYTOKINESIS DOCK"/>
    <property type="match status" value="1"/>
</dbReference>